<accession>A0A1A9AUF2</accession>
<keyword evidence="1" id="KW-0238">DNA-binding</keyword>
<proteinExistence type="predicted"/>
<dbReference type="AlphaFoldDB" id="A0A1A9AUF2"/>
<dbReference type="Pfam" id="PF01396">
    <property type="entry name" value="Zn_ribbon_Top1"/>
    <property type="match status" value="3"/>
</dbReference>
<dbReference type="SUPFAM" id="SSF57783">
    <property type="entry name" value="Zinc beta-ribbon"/>
    <property type="match status" value="2"/>
</dbReference>
<gene>
    <name evidence="1" type="ORF">J2R62_16050</name>
</gene>
<dbReference type="GO" id="GO:0003917">
    <property type="term" value="F:DNA topoisomerase type I (single strand cut, ATP-independent) activity"/>
    <property type="evidence" value="ECO:0007669"/>
    <property type="project" value="InterPro"/>
</dbReference>
<organism evidence="1 2">
    <name type="scientific">Plesiomonas shigelloides</name>
    <name type="common">Aeromonas shigelloides</name>
    <dbReference type="NCBI Taxonomy" id="703"/>
    <lineage>
        <taxon>Bacteria</taxon>
        <taxon>Pseudomonadati</taxon>
        <taxon>Pseudomonadota</taxon>
        <taxon>Gammaproteobacteria</taxon>
        <taxon>Enterobacterales</taxon>
        <taxon>Enterobacteriaceae</taxon>
        <taxon>Plesiomonas</taxon>
    </lineage>
</organism>
<dbReference type="InterPro" id="IPR013498">
    <property type="entry name" value="Topo_IA_Znf"/>
</dbReference>
<sequence>MSKTPLFQAHSQSDVCPECGAALQIRQGKQGLFLGCSAYPACDYLRPLQQRDGHIIKVLEGQPCPVCQADLVLRQGRYGMFVGCSAYPQCDYTQALDAPAQTAAACPQCHSGQLLQRLSRYGKTFYACDRYPACQFAVNYKPISRECPHCHYPLLLERKTAHGVRLQCANKQCGRWIDHD</sequence>
<protein>
    <submittedName>
        <fullName evidence="1">Topoisomerase DNA-binding C4 zinc finger domain-containing protein</fullName>
    </submittedName>
</protein>
<dbReference type="GO" id="GO:0005694">
    <property type="term" value="C:chromosome"/>
    <property type="evidence" value="ECO:0007669"/>
    <property type="project" value="InterPro"/>
</dbReference>
<dbReference type="InterPro" id="IPR000380">
    <property type="entry name" value="Topo_IA"/>
</dbReference>
<dbReference type="Gene3D" id="3.30.65.10">
    <property type="entry name" value="Bacterial Topoisomerase I, domain 1"/>
    <property type="match status" value="3"/>
</dbReference>
<name>A0A1A9AUF2_PLESH</name>
<dbReference type="Proteomes" id="UP000664658">
    <property type="component" value="Unassembled WGS sequence"/>
</dbReference>
<evidence type="ECO:0000313" key="1">
    <source>
        <dbReference type="EMBL" id="MBO1109693.1"/>
    </source>
</evidence>
<comment type="caution">
    <text evidence="1">The sequence shown here is derived from an EMBL/GenBank/DDBJ whole genome shotgun (WGS) entry which is preliminary data.</text>
</comment>
<dbReference type="PANTHER" id="PTHR42785:SF1">
    <property type="entry name" value="DNA TOPOISOMERASE"/>
    <property type="match status" value="1"/>
</dbReference>
<reference evidence="1" key="1">
    <citation type="submission" date="2021-03" db="EMBL/GenBank/DDBJ databases">
        <title>Plesiomonas shigelloides zfcc0051, isolated from zebrafish feces.</title>
        <authorList>
            <person name="Vanderhoek Z."/>
            <person name="Gaulke C."/>
        </authorList>
    </citation>
    <scope>NUCLEOTIDE SEQUENCE</scope>
    <source>
        <strain evidence="1">Zfcc0051</strain>
    </source>
</reference>
<dbReference type="KEGG" id="pshi:SAMEA2665130_0310"/>
<keyword evidence="1" id="KW-0413">Isomerase</keyword>
<dbReference type="GeneID" id="69705142"/>
<dbReference type="EMBL" id="JAFNAA010000025">
    <property type="protein sequence ID" value="MBO1109693.1"/>
    <property type="molecule type" value="Genomic_DNA"/>
</dbReference>
<evidence type="ECO:0000313" key="2">
    <source>
        <dbReference type="Proteomes" id="UP000664658"/>
    </source>
</evidence>
<dbReference type="RefSeq" id="WP_047709157.1">
    <property type="nucleotide sequence ID" value="NZ_CP027852.1"/>
</dbReference>
<dbReference type="PANTHER" id="PTHR42785">
    <property type="entry name" value="DNA TOPOISOMERASE, TYPE IA, CORE"/>
    <property type="match status" value="1"/>
</dbReference>
<dbReference type="GO" id="GO:0006265">
    <property type="term" value="P:DNA topological change"/>
    <property type="evidence" value="ECO:0007669"/>
    <property type="project" value="InterPro"/>
</dbReference>
<dbReference type="GO" id="GO:0003677">
    <property type="term" value="F:DNA binding"/>
    <property type="evidence" value="ECO:0007669"/>
    <property type="project" value="UniProtKB-KW"/>
</dbReference>